<dbReference type="PANTHER" id="PTHR23033">
    <property type="entry name" value="BETA1,3-GALACTOSYLTRANSFERASE"/>
    <property type="match status" value="1"/>
</dbReference>
<keyword evidence="15" id="KW-1185">Reference proteome</keyword>
<keyword evidence="8" id="KW-0547">Nucleotide-binding</keyword>
<evidence type="ECO:0000313" key="14">
    <source>
        <dbReference type="EMBL" id="KAF4591804.1"/>
    </source>
</evidence>
<comment type="similarity">
    <text evidence="3">Belongs to the glycosyltransferase 31 family. Beta3-Gal-T subfamily.</text>
</comment>
<feature type="compositionally biased region" description="Acidic residues" evidence="12">
    <location>
        <begin position="68"/>
        <end position="84"/>
    </location>
</feature>
<name>A0A8H4Q9Q3_9HYPO</name>
<dbReference type="GO" id="GO:0016263">
    <property type="term" value="F:glycoprotein-N-acetylgalactosamine 3-beta-galactosyltransferase activity"/>
    <property type="evidence" value="ECO:0007669"/>
    <property type="project" value="UniProtKB-EC"/>
</dbReference>
<dbReference type="GO" id="GO:0000166">
    <property type="term" value="F:nucleotide binding"/>
    <property type="evidence" value="ECO:0007669"/>
    <property type="project" value="UniProtKB-KW"/>
</dbReference>
<accession>A0A8H4Q9Q3</accession>
<feature type="region of interest" description="Disordered" evidence="12">
    <location>
        <begin position="431"/>
        <end position="453"/>
    </location>
</feature>
<dbReference type="AlphaFoldDB" id="A0A8H4Q9Q3"/>
<feature type="compositionally biased region" description="Basic and acidic residues" evidence="12">
    <location>
        <begin position="85"/>
        <end position="95"/>
    </location>
</feature>
<evidence type="ECO:0000256" key="10">
    <source>
        <dbReference type="ARBA" id="ARBA00022989"/>
    </source>
</evidence>
<evidence type="ECO:0000256" key="7">
    <source>
        <dbReference type="ARBA" id="ARBA00022692"/>
    </source>
</evidence>
<dbReference type="GO" id="GO:0016020">
    <property type="term" value="C:membrane"/>
    <property type="evidence" value="ECO:0007669"/>
    <property type="project" value="UniProtKB-SubCell"/>
</dbReference>
<evidence type="ECO:0000256" key="9">
    <source>
        <dbReference type="ARBA" id="ARBA00022968"/>
    </source>
</evidence>
<keyword evidence="10" id="KW-1133">Transmembrane helix</keyword>
<evidence type="ECO:0000256" key="4">
    <source>
        <dbReference type="ARBA" id="ARBA00012557"/>
    </source>
</evidence>
<dbReference type="Pfam" id="PF02434">
    <property type="entry name" value="Fringe"/>
    <property type="match status" value="1"/>
</dbReference>
<keyword evidence="6 14" id="KW-0808">Transferase</keyword>
<reference evidence="14 15" key="1">
    <citation type="journal article" date="2020" name="G3 (Bethesda)">
        <title>Genetic Underpinnings of Host Manipulation by Ophiocordyceps as Revealed by Comparative Transcriptomics.</title>
        <authorList>
            <person name="Will I."/>
            <person name="Das B."/>
            <person name="Trinh T."/>
            <person name="Brachmann A."/>
            <person name="Ohm R.A."/>
            <person name="de Bekker C."/>
        </authorList>
    </citation>
    <scope>NUCLEOTIDE SEQUENCE [LARGE SCALE GENOMIC DNA]</scope>
    <source>
        <strain evidence="14 15">EC05</strain>
    </source>
</reference>
<keyword evidence="5" id="KW-0328">Glycosyltransferase</keyword>
<evidence type="ECO:0000256" key="1">
    <source>
        <dbReference type="ARBA" id="ARBA00004606"/>
    </source>
</evidence>
<dbReference type="InterPro" id="IPR026050">
    <property type="entry name" value="C1GALT1/C1GALT1_chp1"/>
</dbReference>
<evidence type="ECO:0000256" key="3">
    <source>
        <dbReference type="ARBA" id="ARBA00006462"/>
    </source>
</evidence>
<keyword evidence="11" id="KW-0472">Membrane</keyword>
<dbReference type="InterPro" id="IPR003378">
    <property type="entry name" value="Fringe-like_glycosylTrfase"/>
</dbReference>
<keyword evidence="9" id="KW-0735">Signal-anchor</keyword>
<feature type="compositionally biased region" description="Basic and acidic residues" evidence="12">
    <location>
        <begin position="443"/>
        <end position="453"/>
    </location>
</feature>
<proteinExistence type="inferred from homology"/>
<sequence length="578" mass="64806">MEPRRRGWRRWLRPWRMLPLLLGLYCVVFVPLYRLRGGDGLAGAESLRSGRLAVVTKTTTTTTTTTIADDDHDDDDDDDDDDDVEGRGSSREDAARELNNTLYGPATGHLVHQTWDFETEPCRRFPDTRDILLVMKTGASEAYDKLPAQLLTSLQCLPHHLLFSDMEQQMGRYHLHDALDRISPSIRKANKEFELYEAQRRCAVSLKDCTSSLEGAWHLDKYKFVNMALRTWAMRPGKRWYVFAEADSYIFWDNLVAWLATRDADSDLYLGNVALYDGFPFAHGGSGYVISGTLLRKLAEADGDGGLLAARFDAAAPDTCCGDVLLGMALAEVGARVGHVYPMFSGETPASLPFGPGLWCEPALTMHHMSPEQVGSAWQFEQTRKEVDTPILLRDLYLQFVAPHLGRRRQAWDNLSSDVCYIAPDAEAQRRAGPDLRAVQRPQQDKSPVEAAAHRGPDACEAVCEAAGLDVDAESWAKAGTEDETLGDAGARRRAWLARRYRHRAGGAEAVEFHRARDCFQWRYHAGVCCTASSFKLGRPKKHSYRGKPWISGWFVRGIDDWAGAQGVCRPLWREPVN</sequence>
<comment type="caution">
    <text evidence="14">The sequence shown here is derived from an EMBL/GenBank/DDBJ whole genome shotgun (WGS) entry which is preliminary data.</text>
</comment>
<dbReference type="Gene3D" id="3.90.550.50">
    <property type="match status" value="1"/>
</dbReference>
<evidence type="ECO:0000256" key="8">
    <source>
        <dbReference type="ARBA" id="ARBA00022741"/>
    </source>
</evidence>
<feature type="domain" description="Fringe-like glycosyltransferase" evidence="13">
    <location>
        <begin position="232"/>
        <end position="338"/>
    </location>
</feature>
<evidence type="ECO:0000256" key="5">
    <source>
        <dbReference type="ARBA" id="ARBA00022676"/>
    </source>
</evidence>
<gene>
    <name evidence="14" type="ORF">GQ602_002103</name>
</gene>
<dbReference type="PANTHER" id="PTHR23033:SF40">
    <property type="entry name" value="APPLE DOMAIN-CONTAINING PROTEIN"/>
    <property type="match status" value="1"/>
</dbReference>
<keyword evidence="7" id="KW-0812">Transmembrane</keyword>
<dbReference type="Proteomes" id="UP000562929">
    <property type="component" value="Unassembled WGS sequence"/>
</dbReference>
<organism evidence="14 15">
    <name type="scientific">Ophiocordyceps camponoti-floridani</name>
    <dbReference type="NCBI Taxonomy" id="2030778"/>
    <lineage>
        <taxon>Eukaryota</taxon>
        <taxon>Fungi</taxon>
        <taxon>Dikarya</taxon>
        <taxon>Ascomycota</taxon>
        <taxon>Pezizomycotina</taxon>
        <taxon>Sordariomycetes</taxon>
        <taxon>Hypocreomycetidae</taxon>
        <taxon>Hypocreales</taxon>
        <taxon>Ophiocordycipitaceae</taxon>
        <taxon>Ophiocordyceps</taxon>
    </lineage>
</organism>
<dbReference type="EC" id="2.4.1.122" evidence="4"/>
<protein>
    <recommendedName>
        <fullName evidence="4">N-acetylgalactosaminide beta-1,3-galactosyltransferase</fullName>
        <ecNumber evidence="4">2.4.1.122</ecNumber>
    </recommendedName>
</protein>
<feature type="region of interest" description="Disordered" evidence="12">
    <location>
        <begin position="65"/>
        <end position="95"/>
    </location>
</feature>
<evidence type="ECO:0000256" key="2">
    <source>
        <dbReference type="ARBA" id="ARBA00004922"/>
    </source>
</evidence>
<evidence type="ECO:0000256" key="11">
    <source>
        <dbReference type="ARBA" id="ARBA00023136"/>
    </source>
</evidence>
<dbReference type="OrthoDB" id="414175at2759"/>
<evidence type="ECO:0000259" key="13">
    <source>
        <dbReference type="Pfam" id="PF02434"/>
    </source>
</evidence>
<evidence type="ECO:0000313" key="15">
    <source>
        <dbReference type="Proteomes" id="UP000562929"/>
    </source>
</evidence>
<evidence type="ECO:0000256" key="12">
    <source>
        <dbReference type="SAM" id="MobiDB-lite"/>
    </source>
</evidence>
<comment type="subcellular location">
    <subcellularLocation>
        <location evidence="1">Membrane</location>
        <topology evidence="1">Single-pass type II membrane protein</topology>
    </subcellularLocation>
</comment>
<comment type="pathway">
    <text evidence="2">Protein modification; protein glycosylation.</text>
</comment>
<dbReference type="EMBL" id="JAACLJ010000002">
    <property type="protein sequence ID" value="KAF4591804.1"/>
    <property type="molecule type" value="Genomic_DNA"/>
</dbReference>
<evidence type="ECO:0000256" key="6">
    <source>
        <dbReference type="ARBA" id="ARBA00022679"/>
    </source>
</evidence>